<dbReference type="Proteomes" id="UP001549112">
    <property type="component" value="Unassembled WGS sequence"/>
</dbReference>
<accession>A0ABV2FNT4</accession>
<evidence type="ECO:0000313" key="1">
    <source>
        <dbReference type="EMBL" id="MET3560172.1"/>
    </source>
</evidence>
<proteinExistence type="predicted"/>
<reference evidence="1 2" key="1">
    <citation type="submission" date="2024-06" db="EMBL/GenBank/DDBJ databases">
        <title>Genomic Encyclopedia of Type Strains, Phase IV (KMG-IV): sequencing the most valuable type-strain genomes for metagenomic binning, comparative biology and taxonomic classification.</title>
        <authorList>
            <person name="Goeker M."/>
        </authorList>
    </citation>
    <scope>NUCLEOTIDE SEQUENCE [LARGE SCALE GENOMIC DNA]</scope>
    <source>
        <strain evidence="1 2">DSM 23650</strain>
    </source>
</reference>
<organism evidence="1 2">
    <name type="scientific">Bartonella japonica</name>
    <dbReference type="NCBI Taxonomy" id="357761"/>
    <lineage>
        <taxon>Bacteria</taxon>
        <taxon>Pseudomonadati</taxon>
        <taxon>Pseudomonadota</taxon>
        <taxon>Alphaproteobacteria</taxon>
        <taxon>Hyphomicrobiales</taxon>
        <taxon>Bartonellaceae</taxon>
        <taxon>Bartonella</taxon>
    </lineage>
</organism>
<dbReference type="RefSeq" id="WP_354186363.1">
    <property type="nucleotide sequence ID" value="NZ_JBEPLT010000007.1"/>
</dbReference>
<evidence type="ECO:0000313" key="2">
    <source>
        <dbReference type="Proteomes" id="UP001549112"/>
    </source>
</evidence>
<keyword evidence="2" id="KW-1185">Reference proteome</keyword>
<name>A0ABV2FNT4_9HYPH</name>
<gene>
    <name evidence="1" type="ORF">ABID39_000864</name>
</gene>
<dbReference type="EMBL" id="JBEPLT010000007">
    <property type="protein sequence ID" value="MET3560172.1"/>
    <property type="molecule type" value="Genomic_DNA"/>
</dbReference>
<comment type="caution">
    <text evidence="1">The sequence shown here is derived from an EMBL/GenBank/DDBJ whole genome shotgun (WGS) entry which is preliminary data.</text>
</comment>
<protein>
    <submittedName>
        <fullName evidence="1">Uncharacterized protein</fullName>
    </submittedName>
</protein>
<sequence length="78" mass="9175">MMGLTEKYINSLDVNLLGMKLNGMSLNSFEEMSYSFGAQENFVVAAFKNMNHNLFSYTLRELSLDFYNHKDFNIQYKR</sequence>